<comment type="catalytic activity">
    <reaction evidence="8 9">
        <text>uroporphyrinogen III + 4 H(+) = coproporphyrinogen III + 4 CO2</text>
        <dbReference type="Rhea" id="RHEA:19865"/>
        <dbReference type="ChEBI" id="CHEBI:15378"/>
        <dbReference type="ChEBI" id="CHEBI:16526"/>
        <dbReference type="ChEBI" id="CHEBI:57308"/>
        <dbReference type="ChEBI" id="CHEBI:57309"/>
        <dbReference type="EC" id="4.1.1.37"/>
    </reaction>
</comment>
<dbReference type="FunFam" id="3.20.20.210:FF:000006">
    <property type="entry name" value="Uroporphyrinogen decarboxylase"/>
    <property type="match status" value="1"/>
</dbReference>
<dbReference type="InterPro" id="IPR000257">
    <property type="entry name" value="Uroporphyrinogen_deCOase"/>
</dbReference>
<evidence type="ECO:0000256" key="3">
    <source>
        <dbReference type="ARBA" id="ARBA00011738"/>
    </source>
</evidence>
<dbReference type="CDD" id="cd00717">
    <property type="entry name" value="URO-D"/>
    <property type="match status" value="1"/>
</dbReference>
<feature type="domain" description="Uroporphyrinogen decarboxylase (URO-D)" evidence="11">
    <location>
        <begin position="23"/>
        <end position="32"/>
    </location>
</feature>
<feature type="binding site" evidence="8">
    <location>
        <begin position="28"/>
        <end position="32"/>
    </location>
    <ligand>
        <name>substrate</name>
    </ligand>
</feature>
<comment type="subcellular location">
    <subcellularLocation>
        <location evidence="8">Cytoplasm</location>
    </subcellularLocation>
</comment>
<evidence type="ECO:0000259" key="12">
    <source>
        <dbReference type="PROSITE" id="PS00907"/>
    </source>
</evidence>
<dbReference type="EMBL" id="LAHD01000010">
    <property type="protein sequence ID" value="PHK06095.1"/>
    <property type="molecule type" value="Genomic_DNA"/>
</dbReference>
<feature type="binding site" evidence="8">
    <location>
        <position position="155"/>
    </location>
    <ligand>
        <name>substrate</name>
    </ligand>
</feature>
<evidence type="ECO:0000256" key="8">
    <source>
        <dbReference type="HAMAP-Rule" id="MF_00218"/>
    </source>
</evidence>
<dbReference type="GeneID" id="57092305"/>
<keyword evidence="6 8" id="KW-0456">Lyase</keyword>
<evidence type="ECO:0000259" key="11">
    <source>
        <dbReference type="PROSITE" id="PS00906"/>
    </source>
</evidence>
<dbReference type="SUPFAM" id="SSF51726">
    <property type="entry name" value="UROD/MetE-like"/>
    <property type="match status" value="1"/>
</dbReference>
<dbReference type="InterPro" id="IPR006361">
    <property type="entry name" value="Uroporphyrinogen_deCO2ase_HemE"/>
</dbReference>
<proteinExistence type="inferred from homology"/>
<dbReference type="NCBIfam" id="TIGR01464">
    <property type="entry name" value="hemE"/>
    <property type="match status" value="1"/>
</dbReference>
<dbReference type="PANTHER" id="PTHR21091">
    <property type="entry name" value="METHYLTETRAHYDROFOLATE:HOMOCYSTEINE METHYLTRANSFERASE RELATED"/>
    <property type="match status" value="1"/>
</dbReference>
<comment type="caution">
    <text evidence="8">Lacks conserved residue(s) required for the propagation of feature annotation.</text>
</comment>
<evidence type="ECO:0000256" key="2">
    <source>
        <dbReference type="ARBA" id="ARBA00009935"/>
    </source>
</evidence>
<dbReference type="InterPro" id="IPR038071">
    <property type="entry name" value="UROD/MetE-like_sf"/>
</dbReference>
<dbReference type="GO" id="GO:0006782">
    <property type="term" value="P:protoporphyrinogen IX biosynthetic process"/>
    <property type="evidence" value="ECO:0007669"/>
    <property type="project" value="UniProtKB-UniRule"/>
</dbReference>
<evidence type="ECO:0000256" key="10">
    <source>
        <dbReference type="RuleBase" id="RU004169"/>
    </source>
</evidence>
<evidence type="ECO:0000256" key="4">
    <source>
        <dbReference type="ARBA" id="ARBA00012288"/>
    </source>
</evidence>
<evidence type="ECO:0000256" key="6">
    <source>
        <dbReference type="ARBA" id="ARBA00023239"/>
    </source>
</evidence>
<evidence type="ECO:0000313" key="13">
    <source>
        <dbReference type="EMBL" id="PHK06095.1"/>
    </source>
</evidence>
<feature type="binding site" evidence="8">
    <location>
        <position position="210"/>
    </location>
    <ligand>
        <name>substrate</name>
    </ligand>
</feature>
<feature type="binding site" evidence="8">
    <location>
        <position position="325"/>
    </location>
    <ligand>
        <name>substrate</name>
    </ligand>
</feature>
<dbReference type="PROSITE" id="PS00906">
    <property type="entry name" value="UROD_1"/>
    <property type="match status" value="1"/>
</dbReference>
<dbReference type="Gene3D" id="3.20.20.210">
    <property type="match status" value="1"/>
</dbReference>
<comment type="subunit">
    <text evidence="3 8">Homodimer.</text>
</comment>
<dbReference type="HAMAP" id="MF_00218">
    <property type="entry name" value="URO_D"/>
    <property type="match status" value="1"/>
</dbReference>
<reference evidence="13 14" key="1">
    <citation type="submission" date="2015-02" db="EMBL/GenBank/DDBJ databases">
        <title>Nostoc linckia genome annotation.</title>
        <authorList>
            <person name="Zhou Z."/>
        </authorList>
    </citation>
    <scope>NUCLEOTIDE SEQUENCE [LARGE SCALE GENOMIC DNA]</scope>
    <source>
        <strain evidence="14">z8</strain>
    </source>
</reference>
<keyword evidence="7 8" id="KW-0627">Porphyrin biosynthesis</keyword>
<evidence type="ECO:0000256" key="1">
    <source>
        <dbReference type="ARBA" id="ARBA00004804"/>
    </source>
</evidence>
<feature type="site" description="Transition state stabilizer" evidence="8">
    <location>
        <position position="78"/>
    </location>
</feature>
<evidence type="ECO:0000256" key="9">
    <source>
        <dbReference type="RuleBase" id="RU000554"/>
    </source>
</evidence>
<gene>
    <name evidence="8" type="primary">hemE</name>
    <name evidence="13" type="ORF">VF08_05735</name>
</gene>
<comment type="pathway">
    <text evidence="1 8 9">Porphyrin-containing compound metabolism; protoporphyrin-IX biosynthesis; coproporphyrinogen-III from 5-aminolevulinate: step 4/4.</text>
</comment>
<evidence type="ECO:0000256" key="5">
    <source>
        <dbReference type="ARBA" id="ARBA00022793"/>
    </source>
</evidence>
<comment type="caution">
    <text evidence="13">The sequence shown here is derived from an EMBL/GenBank/DDBJ whole genome shotgun (WGS) entry which is preliminary data.</text>
</comment>
<evidence type="ECO:0000313" key="14">
    <source>
        <dbReference type="Proteomes" id="UP000222310"/>
    </source>
</evidence>
<sequence>MSVSLTTPHLLRAARGEVVDRPPVWMMRQAGRYMKAYRDLRDKYPSFRDRSEIPEVAIEVSLQPWKAFQPDGVILFSDIVTPLPGLGIDMDIAEGKGPIIHSPLRTQEQIDNLRPLEPEAALPFIKTILQALRSEVGDKSTVLGFVGAPWTLAAYAVEGKGSKTYSVIKNMAFSDPTILHQLLTKFADAIAIYARYQIDSGAQVVQMFDSWAGQLSPQDYDTFALPYQQRVFQQVKQTHPDTPLILLVSGSAGVLERMGKSGADIVTVDWAVDMAEARARLGKQVKVQGNLDPGVLFGSKEFIRDRIYDTVRKAGNWGHILNLGHGVLPETPEENVAFFFETAKQLNLAAVTA</sequence>
<feature type="binding site" evidence="8">
    <location>
        <position position="78"/>
    </location>
    <ligand>
        <name>substrate</name>
    </ligand>
</feature>
<feature type="domain" description="Uroporphyrinogen decarboxylase (URO-D)" evidence="12">
    <location>
        <begin position="143"/>
        <end position="159"/>
    </location>
</feature>
<comment type="similarity">
    <text evidence="2 8 10">Belongs to the uroporphyrinogen decarboxylase family.</text>
</comment>
<dbReference type="EC" id="4.1.1.37" evidence="4 8"/>
<protein>
    <recommendedName>
        <fullName evidence="4 8">Uroporphyrinogen decarboxylase</fullName>
        <shortName evidence="8">UPD</shortName>
        <shortName evidence="8">URO-D</shortName>
        <ecNumber evidence="4 8">4.1.1.37</ecNumber>
    </recommendedName>
</protein>
<dbReference type="GO" id="GO:0005737">
    <property type="term" value="C:cytoplasm"/>
    <property type="evidence" value="ECO:0007669"/>
    <property type="project" value="UniProtKB-SubCell"/>
</dbReference>
<evidence type="ECO:0000256" key="7">
    <source>
        <dbReference type="ARBA" id="ARBA00023244"/>
    </source>
</evidence>
<dbReference type="RefSeq" id="WP_099067001.1">
    <property type="nucleotide sequence ID" value="NZ_LAHD01000010.1"/>
</dbReference>
<comment type="function">
    <text evidence="8">Catalyzes the decarboxylation of four acetate groups of uroporphyrinogen-III to yield coproporphyrinogen-III.</text>
</comment>
<name>A0A9Q6EMN0_NOSLI</name>
<dbReference type="Pfam" id="PF01208">
    <property type="entry name" value="URO-D"/>
    <property type="match status" value="1"/>
</dbReference>
<organism evidence="13 14">
    <name type="scientific">Nostoc linckia z8</name>
    <dbReference type="NCBI Taxonomy" id="1628746"/>
    <lineage>
        <taxon>Bacteria</taxon>
        <taxon>Bacillati</taxon>
        <taxon>Cyanobacteriota</taxon>
        <taxon>Cyanophyceae</taxon>
        <taxon>Nostocales</taxon>
        <taxon>Nostocaceae</taxon>
        <taxon>Nostoc</taxon>
    </lineage>
</organism>
<dbReference type="Proteomes" id="UP000222310">
    <property type="component" value="Unassembled WGS sequence"/>
</dbReference>
<keyword evidence="8" id="KW-0963">Cytoplasm</keyword>
<accession>A0A9Q6EMN0</accession>
<dbReference type="PANTHER" id="PTHR21091:SF169">
    <property type="entry name" value="UROPORPHYRINOGEN DECARBOXYLASE"/>
    <property type="match status" value="1"/>
</dbReference>
<dbReference type="GO" id="GO:0004853">
    <property type="term" value="F:uroporphyrinogen decarboxylase activity"/>
    <property type="evidence" value="ECO:0007669"/>
    <property type="project" value="UniProtKB-UniRule"/>
</dbReference>
<dbReference type="AlphaFoldDB" id="A0A9Q6EMN0"/>
<dbReference type="PROSITE" id="PS00907">
    <property type="entry name" value="UROD_2"/>
    <property type="match status" value="1"/>
</dbReference>
<keyword evidence="5 8" id="KW-0210">Decarboxylase</keyword>